<dbReference type="InterPro" id="IPR008979">
    <property type="entry name" value="Galactose-bd-like_sf"/>
</dbReference>
<dbReference type="InterPro" id="IPR014718">
    <property type="entry name" value="GH-type_carb-bd"/>
</dbReference>
<dbReference type="InterPro" id="IPR005084">
    <property type="entry name" value="CBM6"/>
</dbReference>
<comment type="subunit">
    <text evidence="2">Monomer.</text>
</comment>
<dbReference type="InterPro" id="IPR013780">
    <property type="entry name" value="Glyco_hydro_b"/>
</dbReference>
<dbReference type="STRING" id="742726.HMPREF9448_02227"/>
<keyword evidence="3" id="KW-0378">Hydrolase</keyword>
<dbReference type="Proteomes" id="UP000006044">
    <property type="component" value="Unassembled WGS sequence"/>
</dbReference>
<evidence type="ECO:0000259" key="7">
    <source>
        <dbReference type="PROSITE" id="PS51175"/>
    </source>
</evidence>
<sequence>MKNKCIYGLLVGAMMAGACPVWGETVVGETVSPSDSIKLVVVSDNDALYYKVVKGVTSIVEKSALGITTSVGDFSTGLSEPSFTERLVDDSYSLPSGKRSRYDNTYKEATVSCNKDGHTVQFIFRVYDDGVAYRYAILGSGDISVYAENSECLPVRQEKVYSQQYTKNNQALYEENDTEFMACELYTPLPLLVHTGSDYLLLTEAMVNGNYCGSSLFVNEETKAYGYRLVGNVAATLPLYTPWRVLMVGSLESIAESVILENLNDKTALTNLSWVKPGRAVWNFGGEDFHSDYLSMSNIKKYIDWAKQQGWEYFTLDKCWEQNGVSLKEVVDYASSKSVGVFVWVNQNSLPSDESAMASMVQNWKAQGVKGLKVDFWESDDQAMMKKYDLLLKVTAEKQLLLNLHACTKPTGLRRTWPHLLTSEAVLENTVFTTFPDIHNINSAIIRGAIGSTDYVPVDFADKNGCIHQKTTAAHQLALSVVFESGVQHIGDAPENIEYNIAREFLKTVPAAWDDTRCLEAVPDEYVSIVRCKGNEWYFASLTHDARTVSVPLSFLSSGERYNAYIYKDGECPSEIQFEWKGNLTSKDTVSIDLLKHGGAAVLFSTSSQLPKPIFMKYEAEADGNTIPFGVPVKTDTDSLCSGGKYVASIGNGRSITFNDVKVPESGTYAMTVYYMSDAPCTAYVKMNGNMDSWQEVSFVGTGGTSGGNLAHKTIWVDLDHTASNTVEIGNNSEYGPNIDRMTLSKYADGTTAIETPESAEPVGKVYALDKHIVIEQSSSTDYWVYNSLGQILKEGSFDGGRASLSVDEKGVYLVKVHTEDKVFTKKVLIGR</sequence>
<evidence type="ECO:0000256" key="5">
    <source>
        <dbReference type="ARBA" id="ARBA00023295"/>
    </source>
</evidence>
<keyword evidence="4" id="KW-0106">Calcium</keyword>
<dbReference type="EMBL" id="ADLE01000015">
    <property type="protein sequence ID" value="EJZ62873.1"/>
    <property type="molecule type" value="Genomic_DNA"/>
</dbReference>
<keyword evidence="9" id="KW-1185">Reference proteome</keyword>
<reference evidence="8 9" key="1">
    <citation type="submission" date="2012-08" db="EMBL/GenBank/DDBJ databases">
        <title>The Genome Sequence of Barnesiella intestinihominis YIT 11860.</title>
        <authorList>
            <consortium name="The Broad Institute Genome Sequencing Platform"/>
            <person name="Earl A."/>
            <person name="Ward D."/>
            <person name="Feldgarden M."/>
            <person name="Gevers D."/>
            <person name="Morotomi M."/>
            <person name="Walker B."/>
            <person name="Young S.K."/>
            <person name="Zeng Q."/>
            <person name="Gargeya S."/>
            <person name="Fitzgerald M."/>
            <person name="Haas B."/>
            <person name="Abouelleil A."/>
            <person name="Alvarado L."/>
            <person name="Arachchi H.M."/>
            <person name="Berlin A.M."/>
            <person name="Chapman S.B."/>
            <person name="Goldberg J."/>
            <person name="Griggs A."/>
            <person name="Gujja S."/>
            <person name="Hansen M."/>
            <person name="Howarth C."/>
            <person name="Imamovic A."/>
            <person name="Larimer J."/>
            <person name="McCowen C."/>
            <person name="Montmayeur A."/>
            <person name="Murphy C."/>
            <person name="Neiman D."/>
            <person name="Pearson M."/>
            <person name="Priest M."/>
            <person name="Roberts A."/>
            <person name="Saif S."/>
            <person name="Shea T."/>
            <person name="Sisk P."/>
            <person name="Sykes S."/>
            <person name="Wortman J."/>
            <person name="Nusbaum C."/>
            <person name="Birren B."/>
        </authorList>
    </citation>
    <scope>NUCLEOTIDE SEQUENCE [LARGE SCALE GENOMIC DNA]</scope>
    <source>
        <strain evidence="8 9">YIT 11860</strain>
    </source>
</reference>
<evidence type="ECO:0000313" key="9">
    <source>
        <dbReference type="Proteomes" id="UP000006044"/>
    </source>
</evidence>
<feature type="domain" description="CBM6" evidence="7">
    <location>
        <begin position="616"/>
        <end position="745"/>
    </location>
</feature>
<dbReference type="HOGENOM" id="CLU_011166_1_1_10"/>
<keyword evidence="5" id="KW-0326">Glycosidase</keyword>
<dbReference type="NCBIfam" id="TIGR04183">
    <property type="entry name" value="Por_Secre_tail"/>
    <property type="match status" value="1"/>
</dbReference>
<evidence type="ECO:0000313" key="8">
    <source>
        <dbReference type="EMBL" id="EJZ62873.1"/>
    </source>
</evidence>
<dbReference type="InterPro" id="IPR029483">
    <property type="entry name" value="GH97_C"/>
</dbReference>
<feature type="signal peptide" evidence="6">
    <location>
        <begin position="1"/>
        <end position="23"/>
    </location>
</feature>
<dbReference type="Gene3D" id="2.60.40.1180">
    <property type="entry name" value="Golgi alpha-mannosidase II"/>
    <property type="match status" value="1"/>
</dbReference>
<dbReference type="GO" id="GO:0016798">
    <property type="term" value="F:hydrolase activity, acting on glycosyl bonds"/>
    <property type="evidence" value="ECO:0007669"/>
    <property type="project" value="UniProtKB-KW"/>
</dbReference>
<dbReference type="OrthoDB" id="1109141at2"/>
<dbReference type="PANTHER" id="PTHR35803:SF2">
    <property type="entry name" value="RETAINING ALPHA-GALACTOSIDASE"/>
    <property type="match status" value="1"/>
</dbReference>
<dbReference type="Gene3D" id="3.20.20.70">
    <property type="entry name" value="Aldolase class I"/>
    <property type="match status" value="1"/>
</dbReference>
<dbReference type="eggNOG" id="COG1082">
    <property type="taxonomic scope" value="Bacteria"/>
</dbReference>
<comment type="caution">
    <text evidence="8">The sequence shown here is derived from an EMBL/GenBank/DDBJ whole genome shotgun (WGS) entry which is preliminary data.</text>
</comment>
<dbReference type="InterPro" id="IPR026444">
    <property type="entry name" value="Secre_tail"/>
</dbReference>
<evidence type="ECO:0000256" key="6">
    <source>
        <dbReference type="SAM" id="SignalP"/>
    </source>
</evidence>
<dbReference type="PROSITE" id="PS51257">
    <property type="entry name" value="PROKAR_LIPOPROTEIN"/>
    <property type="match status" value="1"/>
</dbReference>
<gene>
    <name evidence="8" type="ORF">HMPREF9448_02227</name>
</gene>
<feature type="chain" id="PRO_5003840316" evidence="6">
    <location>
        <begin position="24"/>
        <end position="832"/>
    </location>
</feature>
<accession>K0WTY8</accession>
<dbReference type="SUPFAM" id="SSF49785">
    <property type="entry name" value="Galactose-binding domain-like"/>
    <property type="match status" value="1"/>
</dbReference>
<dbReference type="InterPro" id="IPR052720">
    <property type="entry name" value="Glycosyl_hydrolase_97"/>
</dbReference>
<evidence type="ECO:0000256" key="3">
    <source>
        <dbReference type="ARBA" id="ARBA00022801"/>
    </source>
</evidence>
<protein>
    <submittedName>
        <fullName evidence="8">Por secretion system C-terminal sorting domain-containing protein</fullName>
    </submittedName>
</protein>
<keyword evidence="6" id="KW-0732">Signal</keyword>
<dbReference type="PROSITE" id="PS51175">
    <property type="entry name" value="CBM6"/>
    <property type="match status" value="1"/>
</dbReference>
<proteinExistence type="predicted"/>
<dbReference type="InterPro" id="IPR013785">
    <property type="entry name" value="Aldolase_TIM"/>
</dbReference>
<dbReference type="Pfam" id="PF14508">
    <property type="entry name" value="GH97_N"/>
    <property type="match status" value="1"/>
</dbReference>
<dbReference type="InterPro" id="IPR029486">
    <property type="entry name" value="GH97_N"/>
</dbReference>
<dbReference type="Pfam" id="PF10566">
    <property type="entry name" value="Glyco_hydro_97"/>
    <property type="match status" value="1"/>
</dbReference>
<dbReference type="CDD" id="cd04081">
    <property type="entry name" value="CBM35_galactosidase-like"/>
    <property type="match status" value="1"/>
</dbReference>
<name>K0WTY8_9BACT</name>
<organism evidence="8 9">
    <name type="scientific">Barnesiella intestinihominis YIT 11860</name>
    <dbReference type="NCBI Taxonomy" id="742726"/>
    <lineage>
        <taxon>Bacteria</taxon>
        <taxon>Pseudomonadati</taxon>
        <taxon>Bacteroidota</taxon>
        <taxon>Bacteroidia</taxon>
        <taxon>Bacteroidales</taxon>
        <taxon>Barnesiellaceae</taxon>
        <taxon>Barnesiella</taxon>
    </lineage>
</organism>
<dbReference type="SUPFAM" id="SSF51445">
    <property type="entry name" value="(Trans)glycosidases"/>
    <property type="match status" value="1"/>
</dbReference>
<evidence type="ECO:0000256" key="1">
    <source>
        <dbReference type="ARBA" id="ARBA00001913"/>
    </source>
</evidence>
<dbReference type="GeneID" id="77849431"/>
<dbReference type="AlphaFoldDB" id="K0WTY8"/>
<dbReference type="Gene3D" id="2.70.98.10">
    <property type="match status" value="1"/>
</dbReference>
<dbReference type="RefSeq" id="WP_008862617.1">
    <property type="nucleotide sequence ID" value="NZ_JH815205.1"/>
</dbReference>
<dbReference type="Pfam" id="PF14509">
    <property type="entry name" value="GH97_C"/>
    <property type="match status" value="1"/>
</dbReference>
<dbReference type="GO" id="GO:0030246">
    <property type="term" value="F:carbohydrate binding"/>
    <property type="evidence" value="ECO:0007669"/>
    <property type="project" value="InterPro"/>
</dbReference>
<comment type="cofactor">
    <cofactor evidence="1">
        <name>Ca(2+)</name>
        <dbReference type="ChEBI" id="CHEBI:29108"/>
    </cofactor>
</comment>
<dbReference type="InterPro" id="IPR019563">
    <property type="entry name" value="GH97_catalytic"/>
</dbReference>
<evidence type="ECO:0000256" key="4">
    <source>
        <dbReference type="ARBA" id="ARBA00022837"/>
    </source>
</evidence>
<evidence type="ECO:0000256" key="2">
    <source>
        <dbReference type="ARBA" id="ARBA00011245"/>
    </source>
</evidence>
<dbReference type="InterPro" id="IPR017853">
    <property type="entry name" value="GH"/>
</dbReference>
<dbReference type="PANTHER" id="PTHR35803">
    <property type="entry name" value="GLUCAN 1,4-ALPHA-GLUCOSIDASE SUSB-RELATED"/>
    <property type="match status" value="1"/>
</dbReference>
<dbReference type="Gene3D" id="2.60.120.260">
    <property type="entry name" value="Galactose-binding domain-like"/>
    <property type="match status" value="1"/>
</dbReference>